<reference evidence="9" key="1">
    <citation type="journal article" date="2019" name="Int. J. Syst. Evol. Microbiol.">
        <title>The Global Catalogue of Microorganisms (GCM) 10K type strain sequencing project: providing services to taxonomists for standard genome sequencing and annotation.</title>
        <authorList>
            <consortium name="The Broad Institute Genomics Platform"/>
            <consortium name="The Broad Institute Genome Sequencing Center for Infectious Disease"/>
            <person name="Wu L."/>
            <person name="Ma J."/>
        </authorList>
    </citation>
    <scope>NUCLEOTIDE SEQUENCE [LARGE SCALE GENOMIC DNA]</scope>
    <source>
        <strain evidence="9">CGMCC 1.12664</strain>
    </source>
</reference>
<dbReference type="GO" id="GO:0008379">
    <property type="term" value="F:thioredoxin peroxidase activity"/>
    <property type="evidence" value="ECO:0007669"/>
    <property type="project" value="InterPro"/>
</dbReference>
<dbReference type="GO" id="GO:0042744">
    <property type="term" value="P:hydrogen peroxide catabolic process"/>
    <property type="evidence" value="ECO:0007669"/>
    <property type="project" value="TreeGrafter"/>
</dbReference>
<dbReference type="PANTHER" id="PTHR10430:SF16">
    <property type="entry name" value="PEROXIREDOXIN-5, MITOCHONDRIAL"/>
    <property type="match status" value="1"/>
</dbReference>
<keyword evidence="9" id="KW-1185">Reference proteome</keyword>
<dbReference type="InterPro" id="IPR013766">
    <property type="entry name" value="Thioredoxin_domain"/>
</dbReference>
<keyword evidence="2 6" id="KW-0049">Antioxidant</keyword>
<keyword evidence="1 6" id="KW-0575">Peroxidase</keyword>
<dbReference type="GO" id="GO:0034599">
    <property type="term" value="P:cellular response to oxidative stress"/>
    <property type="evidence" value="ECO:0007669"/>
    <property type="project" value="InterPro"/>
</dbReference>
<evidence type="ECO:0000256" key="3">
    <source>
        <dbReference type="ARBA" id="ARBA00023002"/>
    </source>
</evidence>
<proteinExistence type="inferred from homology"/>
<dbReference type="EMBL" id="BMFJ01000002">
    <property type="protein sequence ID" value="GGE42720.1"/>
    <property type="molecule type" value="Genomic_DNA"/>
</dbReference>
<dbReference type="AlphaFoldDB" id="A0A917EJC0"/>
<dbReference type="InterPro" id="IPR036249">
    <property type="entry name" value="Thioredoxin-like_sf"/>
</dbReference>
<comment type="catalytic activity">
    <reaction evidence="6">
        <text>a hydroperoxide + 2 glutathione = an alcohol + glutathione disulfide + H2O</text>
        <dbReference type="Rhea" id="RHEA:62632"/>
        <dbReference type="ChEBI" id="CHEBI:15377"/>
        <dbReference type="ChEBI" id="CHEBI:30879"/>
        <dbReference type="ChEBI" id="CHEBI:35924"/>
        <dbReference type="ChEBI" id="CHEBI:57925"/>
        <dbReference type="ChEBI" id="CHEBI:58297"/>
        <dbReference type="EC" id="1.11.1.27"/>
    </reaction>
</comment>
<dbReference type="RefSeq" id="WP_188478885.1">
    <property type="nucleotide sequence ID" value="NZ_BMFJ01000002.1"/>
</dbReference>
<keyword evidence="3 6" id="KW-0560">Oxidoreductase</keyword>
<sequence length="165" mass="17137">MAISKGDTLPEATLVELTGEGPKQVSLASRLKGRNVVIFALPGAFTGTCTTAHVPSFIRTADQFKASGVDEIICLSVNDPFVMGAWDQQTGAGKAGIAMLADPAAEFTKAVGMDFSAPPVGLIDRSKRYAMYVQDGTVSVIQAEANPGQCDLSGGESMLDAIKAP</sequence>
<keyword evidence="4 6" id="KW-0676">Redox-active center</keyword>
<evidence type="ECO:0000256" key="1">
    <source>
        <dbReference type="ARBA" id="ARBA00022559"/>
    </source>
</evidence>
<dbReference type="GO" id="GO:0045454">
    <property type="term" value="P:cell redox homeostasis"/>
    <property type="evidence" value="ECO:0007669"/>
    <property type="project" value="TreeGrafter"/>
</dbReference>
<dbReference type="Gene3D" id="3.40.30.10">
    <property type="entry name" value="Glutaredoxin"/>
    <property type="match status" value="1"/>
</dbReference>
<evidence type="ECO:0000259" key="7">
    <source>
        <dbReference type="PROSITE" id="PS51352"/>
    </source>
</evidence>
<accession>A0A917EJC0</accession>
<protein>
    <recommendedName>
        <fullName evidence="6">Glutathione-dependent peroxiredoxin</fullName>
        <ecNumber evidence="6">1.11.1.27</ecNumber>
    </recommendedName>
</protein>
<name>A0A917EJC0_9RHOB</name>
<evidence type="ECO:0000256" key="4">
    <source>
        <dbReference type="ARBA" id="ARBA00023284"/>
    </source>
</evidence>
<dbReference type="FunFam" id="3.40.30.10:FF:000020">
    <property type="entry name" value="Peroxiredoxin"/>
    <property type="match status" value="1"/>
</dbReference>
<evidence type="ECO:0000256" key="2">
    <source>
        <dbReference type="ARBA" id="ARBA00022862"/>
    </source>
</evidence>
<organism evidence="8 9">
    <name type="scientific">Primorskyibacter flagellatus</name>
    <dbReference type="NCBI Taxonomy" id="1387277"/>
    <lineage>
        <taxon>Bacteria</taxon>
        <taxon>Pseudomonadati</taxon>
        <taxon>Pseudomonadota</taxon>
        <taxon>Alphaproteobacteria</taxon>
        <taxon>Rhodobacterales</taxon>
        <taxon>Roseobacteraceae</taxon>
        <taxon>Primorskyibacter</taxon>
    </lineage>
</organism>
<evidence type="ECO:0000313" key="9">
    <source>
        <dbReference type="Proteomes" id="UP000612855"/>
    </source>
</evidence>
<feature type="domain" description="Thioredoxin" evidence="7">
    <location>
        <begin position="3"/>
        <end position="164"/>
    </location>
</feature>
<feature type="active site" description="Cysteine sulfenic acid (-SOH) intermediate" evidence="5">
    <location>
        <position position="49"/>
    </location>
</feature>
<evidence type="ECO:0000313" key="8">
    <source>
        <dbReference type="EMBL" id="GGE42720.1"/>
    </source>
</evidence>
<gene>
    <name evidence="8" type="ORF">GCM10011360_32620</name>
</gene>
<dbReference type="InterPro" id="IPR037944">
    <property type="entry name" value="PRX5-like"/>
</dbReference>
<dbReference type="PANTHER" id="PTHR10430">
    <property type="entry name" value="PEROXIREDOXIN"/>
    <property type="match status" value="1"/>
</dbReference>
<comment type="similarity">
    <text evidence="6">Belongs to the peroxiredoxin family. Prx5 subfamily.</text>
</comment>
<dbReference type="EC" id="1.11.1.27" evidence="6"/>
<dbReference type="CDD" id="cd03013">
    <property type="entry name" value="PRX5_like"/>
    <property type="match status" value="1"/>
</dbReference>
<comment type="caution">
    <text evidence="8">The sequence shown here is derived from an EMBL/GenBank/DDBJ whole genome shotgun (WGS) entry which is preliminary data.</text>
</comment>
<evidence type="ECO:0000256" key="5">
    <source>
        <dbReference type="PIRSR" id="PIRSR637944-1"/>
    </source>
</evidence>
<dbReference type="Proteomes" id="UP000612855">
    <property type="component" value="Unassembled WGS sequence"/>
</dbReference>
<dbReference type="SUPFAM" id="SSF52833">
    <property type="entry name" value="Thioredoxin-like"/>
    <property type="match status" value="1"/>
</dbReference>
<dbReference type="Pfam" id="PF08534">
    <property type="entry name" value="Redoxin"/>
    <property type="match status" value="1"/>
</dbReference>
<comment type="function">
    <text evidence="6">Thiol-specific peroxidase that catalyzes the reduction of hydrogen peroxide and organic hydroperoxides to water and alcohols, respectively. Plays a role in cell protection against oxidative stress by detoxifying peroxides.</text>
</comment>
<dbReference type="GO" id="GO:0005737">
    <property type="term" value="C:cytoplasm"/>
    <property type="evidence" value="ECO:0007669"/>
    <property type="project" value="TreeGrafter"/>
</dbReference>
<dbReference type="InterPro" id="IPR013740">
    <property type="entry name" value="Redoxin"/>
</dbReference>
<dbReference type="PROSITE" id="PS51352">
    <property type="entry name" value="THIOREDOXIN_2"/>
    <property type="match status" value="1"/>
</dbReference>
<evidence type="ECO:0000256" key="6">
    <source>
        <dbReference type="RuleBase" id="RU366011"/>
    </source>
</evidence>